<dbReference type="InterPro" id="IPR001387">
    <property type="entry name" value="Cro/C1-type_HTH"/>
</dbReference>
<comment type="caution">
    <text evidence="2">The sequence shown here is derived from an EMBL/GenBank/DDBJ whole genome shotgun (WGS) entry which is preliminary data.</text>
</comment>
<reference evidence="2" key="1">
    <citation type="journal article" date="2021" name="PeerJ">
        <title>Extensive microbial diversity within the chicken gut microbiome revealed by metagenomics and culture.</title>
        <authorList>
            <person name="Gilroy R."/>
            <person name="Ravi A."/>
            <person name="Getino M."/>
            <person name="Pursley I."/>
            <person name="Horton D.L."/>
            <person name="Alikhan N.F."/>
            <person name="Baker D."/>
            <person name="Gharbi K."/>
            <person name="Hall N."/>
            <person name="Watson M."/>
            <person name="Adriaenssens E.M."/>
            <person name="Foster-Nyarko E."/>
            <person name="Jarju S."/>
            <person name="Secka A."/>
            <person name="Antonio M."/>
            <person name="Oren A."/>
            <person name="Chaudhuri R.R."/>
            <person name="La Ragione R."/>
            <person name="Hildebrand F."/>
            <person name="Pallen M.J."/>
        </authorList>
    </citation>
    <scope>NUCLEOTIDE SEQUENCE</scope>
    <source>
        <strain evidence="2">F6-686</strain>
    </source>
</reference>
<dbReference type="GO" id="GO:0003677">
    <property type="term" value="F:DNA binding"/>
    <property type="evidence" value="ECO:0007669"/>
    <property type="project" value="InterPro"/>
</dbReference>
<feature type="domain" description="HTH cro/C1-type" evidence="1">
    <location>
        <begin position="8"/>
        <end position="56"/>
    </location>
</feature>
<dbReference type="InterPro" id="IPR010982">
    <property type="entry name" value="Lambda_DNA-bd_dom_sf"/>
</dbReference>
<name>A0A9E2KP92_9LACO</name>
<dbReference type="Pfam" id="PF01381">
    <property type="entry name" value="HTH_3"/>
    <property type="match status" value="1"/>
</dbReference>
<proteinExistence type="predicted"/>
<reference evidence="2" key="2">
    <citation type="submission" date="2021-04" db="EMBL/GenBank/DDBJ databases">
        <authorList>
            <person name="Gilroy R."/>
        </authorList>
    </citation>
    <scope>NUCLEOTIDE SEQUENCE</scope>
    <source>
        <strain evidence="2">F6-686</strain>
    </source>
</reference>
<dbReference type="Proteomes" id="UP000823844">
    <property type="component" value="Unassembled WGS sequence"/>
</dbReference>
<dbReference type="Gene3D" id="1.10.260.40">
    <property type="entry name" value="lambda repressor-like DNA-binding domains"/>
    <property type="match status" value="1"/>
</dbReference>
<dbReference type="PROSITE" id="PS50943">
    <property type="entry name" value="HTH_CROC1"/>
    <property type="match status" value="1"/>
</dbReference>
<evidence type="ECO:0000313" key="2">
    <source>
        <dbReference type="EMBL" id="MBU3827680.1"/>
    </source>
</evidence>
<dbReference type="SMART" id="SM00530">
    <property type="entry name" value="HTH_XRE"/>
    <property type="match status" value="1"/>
</dbReference>
<sequence>MEIGESLKDMGLTQSEMVQGIVTESFYSKVERGVYKIDAETLIKIISAHDVDPINFFNRLGQLKNNTSEVIMIMNIFLR</sequence>
<dbReference type="SUPFAM" id="SSF47413">
    <property type="entry name" value="lambda repressor-like DNA-binding domains"/>
    <property type="match status" value="1"/>
</dbReference>
<dbReference type="AlphaFoldDB" id="A0A9E2KP92"/>
<gene>
    <name evidence="2" type="ORF">H9806_00640</name>
</gene>
<dbReference type="EMBL" id="JAHLFT010000010">
    <property type="protein sequence ID" value="MBU3827680.1"/>
    <property type="molecule type" value="Genomic_DNA"/>
</dbReference>
<evidence type="ECO:0000313" key="3">
    <source>
        <dbReference type="Proteomes" id="UP000823844"/>
    </source>
</evidence>
<accession>A0A9E2KP92</accession>
<organism evidence="2 3">
    <name type="scientific">Candidatus Lactobacillus pullistercoris</name>
    <dbReference type="NCBI Taxonomy" id="2838636"/>
    <lineage>
        <taxon>Bacteria</taxon>
        <taxon>Bacillati</taxon>
        <taxon>Bacillota</taxon>
        <taxon>Bacilli</taxon>
        <taxon>Lactobacillales</taxon>
        <taxon>Lactobacillaceae</taxon>
        <taxon>Lactobacillus</taxon>
    </lineage>
</organism>
<protein>
    <submittedName>
        <fullName evidence="2">Helix-turn-helix transcriptional regulator</fullName>
    </submittedName>
</protein>
<evidence type="ECO:0000259" key="1">
    <source>
        <dbReference type="PROSITE" id="PS50943"/>
    </source>
</evidence>